<keyword evidence="3" id="KW-0808">Transferase</keyword>
<feature type="compositionally biased region" description="Low complexity" evidence="7">
    <location>
        <begin position="609"/>
        <end position="625"/>
    </location>
</feature>
<dbReference type="Proteomes" id="UP000807716">
    <property type="component" value="Unassembled WGS sequence"/>
</dbReference>
<feature type="compositionally biased region" description="Low complexity" evidence="7">
    <location>
        <begin position="954"/>
        <end position="982"/>
    </location>
</feature>
<reference evidence="9" key="1">
    <citation type="journal article" date="2020" name="Fungal Divers.">
        <title>Resolving the Mortierellaceae phylogeny through synthesis of multi-gene phylogenetics and phylogenomics.</title>
        <authorList>
            <person name="Vandepol N."/>
            <person name="Liber J."/>
            <person name="Desiro A."/>
            <person name="Na H."/>
            <person name="Kennedy M."/>
            <person name="Barry K."/>
            <person name="Grigoriev I.V."/>
            <person name="Miller A.N."/>
            <person name="O'Donnell K."/>
            <person name="Stajich J.E."/>
            <person name="Bonito G."/>
        </authorList>
    </citation>
    <scope>NUCLEOTIDE SEQUENCE</scope>
    <source>
        <strain evidence="9">BC1065</strain>
    </source>
</reference>
<keyword evidence="4" id="KW-0547">Nucleotide-binding</keyword>
<feature type="compositionally biased region" description="Polar residues" evidence="7">
    <location>
        <begin position="1"/>
        <end position="23"/>
    </location>
</feature>
<name>A0A9P6Q5M7_9FUNG</name>
<feature type="region of interest" description="Disordered" evidence="7">
    <location>
        <begin position="198"/>
        <end position="330"/>
    </location>
</feature>
<dbReference type="EC" id="2.7.11.1" evidence="1"/>
<proteinExistence type="predicted"/>
<dbReference type="EMBL" id="JAAAJB010000302">
    <property type="protein sequence ID" value="KAG0258974.1"/>
    <property type="molecule type" value="Genomic_DNA"/>
</dbReference>
<dbReference type="Pfam" id="PF00069">
    <property type="entry name" value="Pkinase"/>
    <property type="match status" value="1"/>
</dbReference>
<sequence length="1242" mass="137438">MDASATAPQKQNRPFNDMVNNDMNAPATAPHTTRSAKRFPGPDSSNANIQGQKQGWVGVQYYNNLQLGQDDDADEPMSPQTNGETCLAQPPIVQHASVPLDRKRRTSVVVGAQDHGRAHHHITELDRHTAAEKRSSKSLAALFEKEAVGGDYQPDQNSSQAHGNMDPRYQYHHQLQSYPHPHPPQESAPLSLLRRREKRPLTNSPSARDDERALTGAPATKRGRASAHGDQRLPVASHAAAKDKDRRVDNSFQHPQNASSTAAPNTNLSYGTICPTFQSLESPVAPPEDAFSRADQRIPKHQGMTTRNASSKPSTQRNDQEHPQQVQEEVADHIQHERQNDHCHVNSTQRHSNERTTPLPQDQDQLQEHDMVDEREAEDVMMDVDANEDVQSDIIEQEQIQNEIRVFERTFPGLSDQYKVLDKIGEGTFSYVYKAIDLKYHEYSNSYWDYGLDKKPYRMCYGRDYTEDSSQAEVPGKVVAIKRITVASSPQRLESEISILKQLTGSKNVAPLITAFRHRDQVIVVLPFYAHDEYRMYFRRLAMDDIRWYFRALFSALAHIHKYGIIHRDIKPTNFLYDTVRKTGILVDFGLAQREDQFEPYHYPSKYKSSVPPVAPSTPAAASAGGVAGGGLPDATGSHQPLQGVLPGGGQGTAPVDLLRPNKHHSQQQPQQQQPLQPAASLTTTATSLSSNREPGFLRHDPRPTIKVNRAGTRGFRSPEILFRHVKQTVALDVWAAGAILISFLSGRFPFFYAIEDSDALIELAVLYGNIEMKKVAASFNRTFVTTVPTVREEGVPFLRVCRLMHPARFGVPWWFDTKLPLKVQKAACLRNVTHLRSQLDKMVAQLKGRDGGRASQKEKESQAQQSPSSGSSRNQQQPTSRSETSVTAGKENSSTAPGATVTPPPPLSQEQKLALQEMIIATKTKINDISQMYNLICRHQQKFHSSTEPKRASSSSQKPSSTSTHQGTPDAGATTADTTMAVPTKGAKEDGPSHPQKDRVQQPQDEPSALLKAAADQIVKDETSQYSVSAPIATNSPMDTSNRTVKAPSFVATAQAPKQAQADNDPRPSHSMQPPPPQDAARPQQQLPFKTRVLPPPSLSHRQQTTTSSNPKALGAALPSLASFSLKANSSSSSGNSGNGNGSSDRAYDFGWDSQEGLEDAVDLLQKLLCLDPTKRITAEQALQHKFLATYTPQQLKTYRAFKEDFFRQEKEKQLKEQAATDATNKPEENKEQAAPAAQDG</sequence>
<feature type="domain" description="Protein kinase" evidence="8">
    <location>
        <begin position="418"/>
        <end position="809"/>
    </location>
</feature>
<dbReference type="PANTHER" id="PTHR44167:SF23">
    <property type="entry name" value="CDC7 KINASE, ISOFORM A-RELATED"/>
    <property type="match status" value="1"/>
</dbReference>
<dbReference type="GO" id="GO:0004674">
    <property type="term" value="F:protein serine/threonine kinase activity"/>
    <property type="evidence" value="ECO:0007669"/>
    <property type="project" value="UniProtKB-KW"/>
</dbReference>
<dbReference type="SUPFAM" id="SSF56112">
    <property type="entry name" value="Protein kinase-like (PK-like)"/>
    <property type="match status" value="1"/>
</dbReference>
<dbReference type="Gene3D" id="3.30.200.20">
    <property type="entry name" value="Phosphorylase Kinase, domain 1"/>
    <property type="match status" value="1"/>
</dbReference>
<feature type="compositionally biased region" description="Polar residues" evidence="7">
    <location>
        <begin position="303"/>
        <end position="327"/>
    </location>
</feature>
<evidence type="ECO:0000256" key="4">
    <source>
        <dbReference type="ARBA" id="ARBA00022741"/>
    </source>
</evidence>
<keyword evidence="5" id="KW-0418">Kinase</keyword>
<dbReference type="AlphaFoldDB" id="A0A9P6Q5M7"/>
<feature type="compositionally biased region" description="Low complexity" evidence="7">
    <location>
        <begin position="667"/>
        <end position="691"/>
    </location>
</feature>
<dbReference type="InterPro" id="IPR008271">
    <property type="entry name" value="Ser/Thr_kinase_AS"/>
</dbReference>
<keyword evidence="2" id="KW-0723">Serine/threonine-protein kinase</keyword>
<feature type="region of interest" description="Disordered" evidence="7">
    <location>
        <begin position="942"/>
        <end position="1009"/>
    </location>
</feature>
<organism evidence="9 10">
    <name type="scientific">Actinomortierella ambigua</name>
    <dbReference type="NCBI Taxonomy" id="1343610"/>
    <lineage>
        <taxon>Eukaryota</taxon>
        <taxon>Fungi</taxon>
        <taxon>Fungi incertae sedis</taxon>
        <taxon>Mucoromycota</taxon>
        <taxon>Mortierellomycotina</taxon>
        <taxon>Mortierellomycetes</taxon>
        <taxon>Mortierellales</taxon>
        <taxon>Mortierellaceae</taxon>
        <taxon>Actinomortierella</taxon>
    </lineage>
</organism>
<evidence type="ECO:0000256" key="2">
    <source>
        <dbReference type="ARBA" id="ARBA00022527"/>
    </source>
</evidence>
<feature type="compositionally biased region" description="Low complexity" evidence="7">
    <location>
        <begin position="863"/>
        <end position="878"/>
    </location>
</feature>
<dbReference type="GO" id="GO:0044773">
    <property type="term" value="P:mitotic DNA damage checkpoint signaling"/>
    <property type="evidence" value="ECO:0007669"/>
    <property type="project" value="TreeGrafter"/>
</dbReference>
<comment type="caution">
    <text evidence="9">The sequence shown here is derived from an EMBL/GenBank/DDBJ whole genome shotgun (WGS) entry which is preliminary data.</text>
</comment>
<feature type="region of interest" description="Disordered" evidence="7">
    <location>
        <begin position="1127"/>
        <end position="1150"/>
    </location>
</feature>
<evidence type="ECO:0000313" key="9">
    <source>
        <dbReference type="EMBL" id="KAG0258974.1"/>
    </source>
</evidence>
<feature type="region of interest" description="Disordered" evidence="7">
    <location>
        <begin position="1023"/>
        <end position="1115"/>
    </location>
</feature>
<feature type="compositionally biased region" description="Polar residues" evidence="7">
    <location>
        <begin position="1101"/>
        <end position="1112"/>
    </location>
</feature>
<evidence type="ECO:0000313" key="10">
    <source>
        <dbReference type="Proteomes" id="UP000807716"/>
    </source>
</evidence>
<feature type="compositionally biased region" description="Basic and acidic residues" evidence="7">
    <location>
        <begin position="121"/>
        <end position="133"/>
    </location>
</feature>
<feature type="region of interest" description="Disordered" evidence="7">
    <location>
        <begin position="1"/>
        <end position="52"/>
    </location>
</feature>
<protein>
    <recommendedName>
        <fullName evidence="1">non-specific serine/threonine protein kinase</fullName>
        <ecNumber evidence="1">2.7.11.1</ecNumber>
    </recommendedName>
</protein>
<dbReference type="SMART" id="SM00220">
    <property type="entry name" value="S_TKc"/>
    <property type="match status" value="1"/>
</dbReference>
<feature type="compositionally biased region" description="Polar residues" evidence="7">
    <location>
        <begin position="1025"/>
        <end position="1045"/>
    </location>
</feature>
<evidence type="ECO:0000256" key="6">
    <source>
        <dbReference type="ARBA" id="ARBA00022840"/>
    </source>
</evidence>
<dbReference type="OrthoDB" id="10020333at2759"/>
<dbReference type="Gene3D" id="1.10.510.10">
    <property type="entry name" value="Transferase(Phosphotransferase) domain 1"/>
    <property type="match status" value="2"/>
</dbReference>
<feature type="compositionally biased region" description="Basic and acidic residues" evidence="7">
    <location>
        <begin position="848"/>
        <end position="862"/>
    </location>
</feature>
<dbReference type="PROSITE" id="PS00108">
    <property type="entry name" value="PROTEIN_KINASE_ST"/>
    <property type="match status" value="1"/>
</dbReference>
<feature type="region of interest" description="Disordered" evidence="7">
    <location>
        <begin position="609"/>
        <end position="710"/>
    </location>
</feature>
<dbReference type="PROSITE" id="PS50011">
    <property type="entry name" value="PROTEIN_KINASE_DOM"/>
    <property type="match status" value="1"/>
</dbReference>
<dbReference type="GO" id="GO:0005524">
    <property type="term" value="F:ATP binding"/>
    <property type="evidence" value="ECO:0007669"/>
    <property type="project" value="UniProtKB-KW"/>
</dbReference>
<evidence type="ECO:0000256" key="3">
    <source>
        <dbReference type="ARBA" id="ARBA00022679"/>
    </source>
</evidence>
<feature type="compositionally biased region" description="Basic and acidic residues" evidence="7">
    <location>
        <begin position="987"/>
        <end position="1001"/>
    </location>
</feature>
<feature type="compositionally biased region" description="Polar residues" evidence="7">
    <location>
        <begin position="879"/>
        <end position="895"/>
    </location>
</feature>
<feature type="compositionally biased region" description="Polar residues" evidence="7">
    <location>
        <begin position="43"/>
        <end position="52"/>
    </location>
</feature>
<feature type="region of interest" description="Disordered" evidence="7">
    <location>
        <begin position="343"/>
        <end position="367"/>
    </location>
</feature>
<feature type="compositionally biased region" description="Polar residues" evidence="7">
    <location>
        <begin position="250"/>
        <end position="281"/>
    </location>
</feature>
<evidence type="ECO:0000259" key="8">
    <source>
        <dbReference type="PROSITE" id="PS50011"/>
    </source>
</evidence>
<keyword evidence="6" id="KW-0067">ATP-binding</keyword>
<gene>
    <name evidence="9" type="ORF">DFQ27_004359</name>
</gene>
<dbReference type="InterPro" id="IPR011009">
    <property type="entry name" value="Kinase-like_dom_sf"/>
</dbReference>
<evidence type="ECO:0000256" key="1">
    <source>
        <dbReference type="ARBA" id="ARBA00012513"/>
    </source>
</evidence>
<dbReference type="CDD" id="cd14019">
    <property type="entry name" value="STKc_Cdc7"/>
    <property type="match status" value="1"/>
</dbReference>
<feature type="region of interest" description="Disordered" evidence="7">
    <location>
        <begin position="111"/>
        <end position="133"/>
    </location>
</feature>
<evidence type="ECO:0000256" key="5">
    <source>
        <dbReference type="ARBA" id="ARBA00022777"/>
    </source>
</evidence>
<feature type="compositionally biased region" description="Polar residues" evidence="7">
    <location>
        <begin position="345"/>
        <end position="364"/>
    </location>
</feature>
<feature type="region of interest" description="Disordered" evidence="7">
    <location>
        <begin position="848"/>
        <end position="908"/>
    </location>
</feature>
<dbReference type="GO" id="GO:0005634">
    <property type="term" value="C:nucleus"/>
    <property type="evidence" value="ECO:0007669"/>
    <property type="project" value="TreeGrafter"/>
</dbReference>
<dbReference type="InterPro" id="IPR000719">
    <property type="entry name" value="Prot_kinase_dom"/>
</dbReference>
<accession>A0A9P6Q5M7</accession>
<feature type="region of interest" description="Disordered" evidence="7">
    <location>
        <begin position="1211"/>
        <end position="1242"/>
    </location>
</feature>
<keyword evidence="10" id="KW-1185">Reference proteome</keyword>
<dbReference type="PANTHER" id="PTHR44167">
    <property type="entry name" value="OVARIAN-SPECIFIC SERINE/THREONINE-PROTEIN KINASE LOK-RELATED"/>
    <property type="match status" value="1"/>
</dbReference>
<evidence type="ECO:0000256" key="7">
    <source>
        <dbReference type="SAM" id="MobiDB-lite"/>
    </source>
</evidence>
<feature type="compositionally biased region" description="Basic and acidic residues" evidence="7">
    <location>
        <begin position="240"/>
        <end position="249"/>
    </location>
</feature>